<name>A0A0S2HYP5_9BACT</name>
<sequence length="254" mass="29386" precursor="true">MKQLSFFILPFLLASCASHQGNINNTHTRTGENYTYVDLAVGYSKATYVFGIGGLNKDMLFAEAYRNMRMSYPLEPNQTLENLVVNSKRTWVGPVLKHEVITIADVVAWDNNLQIDYSDRYLNQFSKNKILSTNDFKLNDQVLMLDQKEIYSVRIVSLSDKNAVVFYNDKEGDFQLKKLNLSKLYWGEDANKQYNDYKVGDGVMFKKHVQQEFEDIEAFIRGLNQEKLLVFIQGLGLRSLEYDDIKKPDKKSEN</sequence>
<feature type="signal peptide" evidence="1">
    <location>
        <begin position="1"/>
        <end position="19"/>
    </location>
</feature>
<keyword evidence="3" id="KW-1185">Reference proteome</keyword>
<keyword evidence="1" id="KW-0732">Signal</keyword>
<evidence type="ECO:0000313" key="2">
    <source>
        <dbReference type="EMBL" id="ALO15153.1"/>
    </source>
</evidence>
<dbReference type="AlphaFoldDB" id="A0A0S2HYP5"/>
<dbReference type="Pfam" id="PF20205">
    <property type="entry name" value="DUF6567"/>
    <property type="match status" value="1"/>
</dbReference>
<dbReference type="STRING" id="1307839.L21SP5_01505"/>
<reference evidence="2 3" key="1">
    <citation type="submission" date="2015-11" db="EMBL/GenBank/DDBJ databases">
        <title>Description and complete genome sequence of a novel strain predominating in hypersaline microbial mats and representing a new family of the Bacteriodetes phylum.</title>
        <authorList>
            <person name="Spring S."/>
            <person name="Bunk B."/>
            <person name="Sproer C."/>
            <person name="Klenk H.-P."/>
        </authorList>
    </citation>
    <scope>NUCLEOTIDE SEQUENCE [LARGE SCALE GENOMIC DNA]</scope>
    <source>
        <strain evidence="2 3">L21-Spi-D4</strain>
    </source>
</reference>
<protein>
    <submittedName>
        <fullName evidence="2">Uncharacterized protein</fullName>
    </submittedName>
</protein>
<evidence type="ECO:0000313" key="3">
    <source>
        <dbReference type="Proteomes" id="UP000064893"/>
    </source>
</evidence>
<dbReference type="OrthoDB" id="1117313at2"/>
<dbReference type="EMBL" id="CP013118">
    <property type="protein sequence ID" value="ALO15153.1"/>
    <property type="molecule type" value="Genomic_DNA"/>
</dbReference>
<evidence type="ECO:0000256" key="1">
    <source>
        <dbReference type="SAM" id="SignalP"/>
    </source>
</evidence>
<organism evidence="2 3">
    <name type="scientific">Salinivirga cyanobacteriivorans</name>
    <dbReference type="NCBI Taxonomy" id="1307839"/>
    <lineage>
        <taxon>Bacteria</taxon>
        <taxon>Pseudomonadati</taxon>
        <taxon>Bacteroidota</taxon>
        <taxon>Bacteroidia</taxon>
        <taxon>Bacteroidales</taxon>
        <taxon>Salinivirgaceae</taxon>
        <taxon>Salinivirga</taxon>
    </lineage>
</organism>
<accession>A0A0S2HYP5</accession>
<feature type="chain" id="PRO_5006599257" evidence="1">
    <location>
        <begin position="20"/>
        <end position="254"/>
    </location>
</feature>
<gene>
    <name evidence="2" type="ORF">L21SP5_01505</name>
</gene>
<dbReference type="KEGG" id="blq:L21SP5_01505"/>
<dbReference type="InterPro" id="IPR046697">
    <property type="entry name" value="DUF6567"/>
</dbReference>
<dbReference type="RefSeq" id="WP_057952635.1">
    <property type="nucleotide sequence ID" value="NZ_CP013118.1"/>
</dbReference>
<proteinExistence type="predicted"/>
<dbReference type="PROSITE" id="PS51257">
    <property type="entry name" value="PROKAR_LIPOPROTEIN"/>
    <property type="match status" value="1"/>
</dbReference>
<dbReference type="Proteomes" id="UP000064893">
    <property type="component" value="Chromosome"/>
</dbReference>